<sequence length="322" mass="35311">MKMKGACVLCVLMIFLGIGFNAAAGEGDPISVVVVNSYHWGYPWSDGIVQGIEDVMIGYNIDLTHLQMDTKRNAGEQFKKEAAKKVQAWIQANKPELIIAVDDNASKYVIAPYYKNSYSPVVFCGVNWDASEYGFPCRNVTGMVEITPVTKILAQLKPHAKGSTIGFLGPDTLSSRKEAENIEKYLNLKLVKYFSKDASDWKKGFAQLQDKADMLLLDSDGGLYAEKAAELRSFALANTKIPAGTAFDFMAPYALIAYCKSPEEQGRWAAQTAVKILKGASPSSIPIAQNQEADLIINMPIAKKLGVTFPYDLLSTAEKIIE</sequence>
<dbReference type="Gene3D" id="3.40.50.2300">
    <property type="match status" value="2"/>
</dbReference>
<feature type="chain" id="PRO_5013178058" evidence="1">
    <location>
        <begin position="24"/>
        <end position="322"/>
    </location>
</feature>
<evidence type="ECO:0000313" key="3">
    <source>
        <dbReference type="Proteomes" id="UP000183994"/>
    </source>
</evidence>
<feature type="signal peptide" evidence="1">
    <location>
        <begin position="1"/>
        <end position="23"/>
    </location>
</feature>
<proteinExistence type="predicted"/>
<dbReference type="STRING" id="1121393.SAMN02745216_00134"/>
<dbReference type="EMBL" id="FQZU01000001">
    <property type="protein sequence ID" value="SHI55303.1"/>
    <property type="molecule type" value="Genomic_DNA"/>
</dbReference>
<dbReference type="AlphaFoldDB" id="A0A1M6C2X2"/>
<dbReference type="Proteomes" id="UP000183994">
    <property type="component" value="Unassembled WGS sequence"/>
</dbReference>
<dbReference type="Pfam" id="PF04392">
    <property type="entry name" value="ABC_sub_bind"/>
    <property type="match status" value="1"/>
</dbReference>
<keyword evidence="1" id="KW-0732">Signal</keyword>
<evidence type="ECO:0000313" key="2">
    <source>
        <dbReference type="EMBL" id="SHI55303.1"/>
    </source>
</evidence>
<gene>
    <name evidence="2" type="ORF">SAMN02745216_00134</name>
</gene>
<dbReference type="RefSeq" id="WP_073471887.1">
    <property type="nucleotide sequence ID" value="NZ_FQZU01000001.1"/>
</dbReference>
<name>A0A1M6C2X2_9BACT</name>
<dbReference type="InterPro" id="IPR007487">
    <property type="entry name" value="ABC_transpt-TYRBP-like"/>
</dbReference>
<accession>A0A1M6C2X2</accession>
<keyword evidence="3" id="KW-1185">Reference proteome</keyword>
<dbReference type="SUPFAM" id="SSF53822">
    <property type="entry name" value="Periplasmic binding protein-like I"/>
    <property type="match status" value="1"/>
</dbReference>
<dbReference type="InterPro" id="IPR028082">
    <property type="entry name" value="Peripla_BP_I"/>
</dbReference>
<reference evidence="3" key="1">
    <citation type="submission" date="2016-11" db="EMBL/GenBank/DDBJ databases">
        <authorList>
            <person name="Varghese N."/>
            <person name="Submissions S."/>
        </authorList>
    </citation>
    <scope>NUCLEOTIDE SEQUENCE [LARGE SCALE GENOMIC DNA]</scope>
    <source>
        <strain evidence="3">DSM 16219</strain>
    </source>
</reference>
<dbReference type="PANTHER" id="PTHR35271">
    <property type="entry name" value="ABC TRANSPORTER, SUBSTRATE-BINDING LIPOPROTEIN-RELATED"/>
    <property type="match status" value="1"/>
</dbReference>
<dbReference type="OrthoDB" id="5644906at2"/>
<protein>
    <submittedName>
        <fullName evidence="2">ABC-type uncharacterized transport system, substrate-binding protein</fullName>
    </submittedName>
</protein>
<dbReference type="PANTHER" id="PTHR35271:SF1">
    <property type="entry name" value="ABC TRANSPORTER, SUBSTRATE-BINDING LIPOPROTEIN"/>
    <property type="match status" value="1"/>
</dbReference>
<evidence type="ECO:0000256" key="1">
    <source>
        <dbReference type="SAM" id="SignalP"/>
    </source>
</evidence>
<organism evidence="2 3">
    <name type="scientific">Desulfatibacillum alkenivorans DSM 16219</name>
    <dbReference type="NCBI Taxonomy" id="1121393"/>
    <lineage>
        <taxon>Bacteria</taxon>
        <taxon>Pseudomonadati</taxon>
        <taxon>Thermodesulfobacteriota</taxon>
        <taxon>Desulfobacteria</taxon>
        <taxon>Desulfobacterales</taxon>
        <taxon>Desulfatibacillaceae</taxon>
        <taxon>Desulfatibacillum</taxon>
    </lineage>
</organism>